<feature type="non-terminal residue" evidence="1">
    <location>
        <position position="1"/>
    </location>
</feature>
<dbReference type="AlphaFoldDB" id="F6R7T0"/>
<proteinExistence type="predicted"/>
<evidence type="ECO:0000313" key="1">
    <source>
        <dbReference type="EMBL" id="EHH24281.1"/>
    </source>
</evidence>
<sequence length="41" mass="4698">DRVLLCRSGWSTVAQSQFTATSASWIQRFSCLSLPSSWDYR</sequence>
<dbReference type="Proteomes" id="UP000013456">
    <property type="component" value="Chromosome 15"/>
</dbReference>
<protein>
    <submittedName>
        <fullName evidence="1">Uncharacterized protein</fullName>
    </submittedName>
</protein>
<name>F6R7T0_MACMU</name>
<organism evidence="1">
    <name type="scientific">Macaca mulatta</name>
    <name type="common">Rhesus macaque</name>
    <dbReference type="NCBI Taxonomy" id="9544"/>
    <lineage>
        <taxon>Eukaryota</taxon>
        <taxon>Metazoa</taxon>
        <taxon>Chordata</taxon>
        <taxon>Craniata</taxon>
        <taxon>Vertebrata</taxon>
        <taxon>Euteleostomi</taxon>
        <taxon>Mammalia</taxon>
        <taxon>Eutheria</taxon>
        <taxon>Euarchontoglires</taxon>
        <taxon>Primates</taxon>
        <taxon>Haplorrhini</taxon>
        <taxon>Catarrhini</taxon>
        <taxon>Cercopithecidae</taxon>
        <taxon>Cercopithecinae</taxon>
        <taxon>Macaca</taxon>
    </lineage>
</organism>
<gene>
    <name evidence="1" type="ORF">EGK_07915</name>
</gene>
<dbReference type="EMBL" id="CM001267">
    <property type="protein sequence ID" value="EHH24281.1"/>
    <property type="molecule type" value="Genomic_DNA"/>
</dbReference>
<dbReference type="HOGENOM" id="CLU_3282199_0_0_1"/>
<reference evidence="1" key="1">
    <citation type="journal article" date="2011" name="Nat. Biotechnol.">
        <title>Genome sequencing and comparison of two nonhuman primate animal models, the cynomolgus and Chinese rhesus macaques.</title>
        <authorList>
            <person name="Yan G."/>
            <person name="Zhang G."/>
            <person name="Fang X."/>
            <person name="Zhang Y."/>
            <person name="Li C."/>
            <person name="Ling F."/>
            <person name="Cooper D.N."/>
            <person name="Li Q."/>
            <person name="Li Y."/>
            <person name="van Gool A.J."/>
            <person name="Du H."/>
            <person name="Chen J."/>
            <person name="Chen R."/>
            <person name="Zhang P."/>
            <person name="Huang Z."/>
            <person name="Thompson J.R."/>
            <person name="Meng Y."/>
            <person name="Bai Y."/>
            <person name="Wang J."/>
            <person name="Zhuo M."/>
            <person name="Wang T."/>
            <person name="Huang Y."/>
            <person name="Wei L."/>
            <person name="Li J."/>
            <person name="Wang Z."/>
            <person name="Hu H."/>
            <person name="Yang P."/>
            <person name="Le L."/>
            <person name="Stenson P.D."/>
            <person name="Li B."/>
            <person name="Liu X."/>
            <person name="Ball E.V."/>
            <person name="An N."/>
            <person name="Huang Q."/>
            <person name="Zhang Y."/>
            <person name="Fan W."/>
            <person name="Zhang X."/>
            <person name="Li Y."/>
            <person name="Wang W."/>
            <person name="Katze M.G."/>
            <person name="Su B."/>
            <person name="Nielsen R."/>
            <person name="Yang H."/>
            <person name="Wang J."/>
            <person name="Wang X."/>
            <person name="Wang J."/>
        </authorList>
    </citation>
    <scope>NUCLEOTIDE SEQUENCE [LARGE SCALE GENOMIC DNA]</scope>
    <source>
        <strain evidence="1">CR-5</strain>
    </source>
</reference>
<accession>F6R7T0</accession>
<feature type="non-terminal residue" evidence="1">
    <location>
        <position position="41"/>
    </location>
</feature>